<dbReference type="VEuPathDB" id="PlasmoDB:PVBDA_1301990"/>
<name>A0A6V7TBV9_PLAVN</name>
<feature type="compositionally biased region" description="Low complexity" evidence="1">
    <location>
        <begin position="547"/>
        <end position="560"/>
    </location>
</feature>
<reference evidence="2 3" key="1">
    <citation type="submission" date="2020-08" db="EMBL/GenBank/DDBJ databases">
        <authorList>
            <person name="Ramaprasad A."/>
        </authorList>
    </citation>
    <scope>NUCLEOTIDE SEQUENCE [LARGE SCALE GENOMIC DNA]</scope>
</reference>
<evidence type="ECO:0000313" key="2">
    <source>
        <dbReference type="EMBL" id="CAD2111339.1"/>
    </source>
</evidence>
<accession>A0A6V7TBV9</accession>
<feature type="compositionally biased region" description="Low complexity" evidence="1">
    <location>
        <begin position="14"/>
        <end position="30"/>
    </location>
</feature>
<proteinExistence type="predicted"/>
<dbReference type="VEuPathDB" id="PlasmoDB:PVPCR_1302100"/>
<gene>
    <name evidence="2" type="ORF">PVSEL_1301970</name>
</gene>
<protein>
    <submittedName>
        <fullName evidence="2">Uncharacterized protein</fullName>
    </submittedName>
</protein>
<evidence type="ECO:0000256" key="1">
    <source>
        <dbReference type="SAM" id="MobiDB-lite"/>
    </source>
</evidence>
<organism evidence="2 3">
    <name type="scientific">Plasmodium vinckei</name>
    <dbReference type="NCBI Taxonomy" id="5860"/>
    <lineage>
        <taxon>Eukaryota</taxon>
        <taxon>Sar</taxon>
        <taxon>Alveolata</taxon>
        <taxon>Apicomplexa</taxon>
        <taxon>Aconoidasida</taxon>
        <taxon>Haemosporida</taxon>
        <taxon>Plasmodiidae</taxon>
        <taxon>Plasmodium</taxon>
        <taxon>Plasmodium (Vinckeia)</taxon>
    </lineage>
</organism>
<feature type="compositionally biased region" description="Basic and acidic residues" evidence="1">
    <location>
        <begin position="52"/>
        <end position="63"/>
    </location>
</feature>
<sequence length="663" mass="77324">MDNISIESNDDNSDTNLNKKTKNNDNIISDENLKEESRKQKKINPEVSHLTEGTKNDMGQNKEESLCCEKSNFNIDEGKEEYLQNGVNDKELSLINNKENIYEEKTKLSEKEMNIENNSSDSEINIDYQTNYCKDSDNDNGFIFIKIVECISKIIHELLFLYSIDITKIYAHFKIFKYDRVFTSAKTIVHIFNKMEKRISSNNNIECQNIDNKNEESIKSGYSDGVHTNGKNFYPSQEIEIIKNKNNHYRKRRNKDNEQHPMFFYNFLNYPLILPNNSVNPREDFYLYKFSTEKKTSKAMFDDLCYNNIDEIMLLASSFDNILSLINSFYVILLNILAKSFNQYCFAAIDLNDEHSLHEERKLSSNYKNGILQYSMNLLGTQKNESTYKSIESHTTPKCIQSDNTLNFENEIDRRIQRYNNNSDNNTANYTIDHKNHHTSRNNNQVENVEYNSISIYPKMLTVHEMVSYFISSLSLAFSYTNTIDSCFFSGFQKLIFMSTHLNVNICTNACMQTLTKCSSIFTLENSPFFLNILQNFEKKGSKHENNYNSKKSKTVSNSSRALSNNPYHDNNKTDTKSNYITDENHNHINFIAYSANSISDNEVYININDGKTCSHRIGHLYGNMNFIEEFEIVEESNEINDKEIVENGKKKTTKRRKFLIRL</sequence>
<feature type="region of interest" description="Disordered" evidence="1">
    <location>
        <begin position="542"/>
        <end position="575"/>
    </location>
</feature>
<dbReference type="VEuPathDB" id="PlasmoDB:PVLDE_1302220"/>
<dbReference type="VEuPathDB" id="PlasmoDB:PVSEL_1301970"/>
<dbReference type="VEuPathDB" id="PlasmoDB:PVVCY_1301790"/>
<evidence type="ECO:0000313" key="3">
    <source>
        <dbReference type="Proteomes" id="UP000515697"/>
    </source>
</evidence>
<dbReference type="EMBL" id="LR865434">
    <property type="protein sequence ID" value="CAD2111339.1"/>
    <property type="molecule type" value="Genomic_DNA"/>
</dbReference>
<dbReference type="AlphaFoldDB" id="A0A6V7TBV9"/>
<dbReference type="Proteomes" id="UP000515697">
    <property type="component" value="Chromosome PVSEL_13"/>
</dbReference>
<feature type="region of interest" description="Disordered" evidence="1">
    <location>
        <begin position="1"/>
        <end position="63"/>
    </location>
</feature>